<keyword evidence="3" id="KW-1185">Reference proteome</keyword>
<evidence type="ECO:0000313" key="3">
    <source>
        <dbReference type="Proteomes" id="UP000233556"/>
    </source>
</evidence>
<dbReference type="GO" id="GO:0016459">
    <property type="term" value="C:myosin complex"/>
    <property type="evidence" value="ECO:0007669"/>
    <property type="project" value="InterPro"/>
</dbReference>
<feature type="domain" description="TH1" evidence="1">
    <location>
        <begin position="1"/>
        <end position="172"/>
    </location>
</feature>
<accession>A0A2I0T6E5</accession>
<protein>
    <submittedName>
        <fullName evidence="2">Unconventional myosin-if</fullName>
    </submittedName>
</protein>
<evidence type="ECO:0000313" key="2">
    <source>
        <dbReference type="EMBL" id="PKU29353.1"/>
    </source>
</evidence>
<evidence type="ECO:0000259" key="1">
    <source>
        <dbReference type="PROSITE" id="PS51757"/>
    </source>
</evidence>
<dbReference type="Proteomes" id="UP000233556">
    <property type="component" value="Unassembled WGS sequence"/>
</dbReference>
<dbReference type="Pfam" id="PF06017">
    <property type="entry name" value="Myosin_TH1"/>
    <property type="match status" value="1"/>
</dbReference>
<gene>
    <name evidence="2" type="ORF">llap_20343</name>
</gene>
<dbReference type="PROSITE" id="PS51757">
    <property type="entry name" value="TH1"/>
    <property type="match status" value="1"/>
</dbReference>
<dbReference type="AlphaFoldDB" id="A0A2I0T6E5"/>
<reference evidence="3" key="1">
    <citation type="submission" date="2017-11" db="EMBL/GenBank/DDBJ databases">
        <authorList>
            <person name="Lima N.C."/>
            <person name="Parody-Merino A.M."/>
            <person name="Battley P.F."/>
            <person name="Fidler A.E."/>
            <person name="Prosdocimi F."/>
        </authorList>
    </citation>
    <scope>NUCLEOTIDE SEQUENCE [LARGE SCALE GENOMIC DNA]</scope>
</reference>
<dbReference type="PANTHER" id="PTHR34969:SF1">
    <property type="entry name" value="TH1 DOMAIN-CONTAINING PROTEIN"/>
    <property type="match status" value="1"/>
</dbReference>
<dbReference type="OrthoDB" id="6108017at2759"/>
<dbReference type="GO" id="GO:0003774">
    <property type="term" value="F:cytoskeletal motor activity"/>
    <property type="evidence" value="ECO:0007669"/>
    <property type="project" value="InterPro"/>
</dbReference>
<organism evidence="2 3">
    <name type="scientific">Limosa lapponica baueri</name>
    <dbReference type="NCBI Taxonomy" id="1758121"/>
    <lineage>
        <taxon>Eukaryota</taxon>
        <taxon>Metazoa</taxon>
        <taxon>Chordata</taxon>
        <taxon>Craniata</taxon>
        <taxon>Vertebrata</taxon>
        <taxon>Euteleostomi</taxon>
        <taxon>Archelosauria</taxon>
        <taxon>Archosauria</taxon>
        <taxon>Dinosauria</taxon>
        <taxon>Saurischia</taxon>
        <taxon>Theropoda</taxon>
        <taxon>Coelurosauria</taxon>
        <taxon>Aves</taxon>
        <taxon>Neognathae</taxon>
        <taxon>Neoaves</taxon>
        <taxon>Charadriiformes</taxon>
        <taxon>Scolopacidae</taxon>
        <taxon>Limosa</taxon>
    </lineage>
</organism>
<dbReference type="PANTHER" id="PTHR34969">
    <property type="entry name" value="OS01G0621700 PROTEIN"/>
    <property type="match status" value="1"/>
</dbReference>
<proteinExistence type="predicted"/>
<reference evidence="3" key="2">
    <citation type="submission" date="2017-12" db="EMBL/GenBank/DDBJ databases">
        <title>Genome sequence of the Bar-tailed Godwit (Limosa lapponica baueri).</title>
        <authorList>
            <person name="Lima N.C.B."/>
            <person name="Parody-Merino A.M."/>
            <person name="Battley P.F."/>
            <person name="Fidler A.E."/>
            <person name="Prosdocimi F."/>
        </authorList>
    </citation>
    <scope>NUCLEOTIDE SEQUENCE [LARGE SCALE GENOMIC DNA]</scope>
</reference>
<dbReference type="EMBL" id="KZ517339">
    <property type="protein sequence ID" value="PKU29353.1"/>
    <property type="molecule type" value="Genomic_DNA"/>
</dbReference>
<name>A0A2I0T6E5_LIMLA</name>
<dbReference type="InterPro" id="IPR010926">
    <property type="entry name" value="Myosin_TH1"/>
</dbReference>
<sequence>MEDRPELRQFLAKRERVDFADSITKYDRRFKPIKRDFILTPKYFYVIGREKVKKGPEKGQIKEVLKKKVEIQAVSGVSLSTRQDDFFILHENDADNFLESIFKTELISLLCKRYEELTRTKLCLSFKDTLQFRVKKEGWGGGGTRNVTFIRGQGDVATLKAGGKTLTVSIGDGLPRNARLRNGGSWRMKTVGRHPAGGDK</sequence>